<dbReference type="EMBL" id="JAWDGP010003079">
    <property type="protein sequence ID" value="KAK3777381.1"/>
    <property type="molecule type" value="Genomic_DNA"/>
</dbReference>
<evidence type="ECO:0000313" key="1">
    <source>
        <dbReference type="EMBL" id="KAK3777381.1"/>
    </source>
</evidence>
<protein>
    <submittedName>
        <fullName evidence="1">Uncharacterized protein</fullName>
    </submittedName>
</protein>
<name>A0AAE0ZYL0_9GAST</name>
<organism evidence="1 2">
    <name type="scientific">Elysia crispata</name>
    <name type="common">lettuce slug</name>
    <dbReference type="NCBI Taxonomy" id="231223"/>
    <lineage>
        <taxon>Eukaryota</taxon>
        <taxon>Metazoa</taxon>
        <taxon>Spiralia</taxon>
        <taxon>Lophotrochozoa</taxon>
        <taxon>Mollusca</taxon>
        <taxon>Gastropoda</taxon>
        <taxon>Heterobranchia</taxon>
        <taxon>Euthyneura</taxon>
        <taxon>Panpulmonata</taxon>
        <taxon>Sacoglossa</taxon>
        <taxon>Placobranchoidea</taxon>
        <taxon>Plakobranchidae</taxon>
        <taxon>Elysia</taxon>
    </lineage>
</organism>
<proteinExistence type="predicted"/>
<dbReference type="AlphaFoldDB" id="A0AAE0ZYL0"/>
<evidence type="ECO:0000313" key="2">
    <source>
        <dbReference type="Proteomes" id="UP001283361"/>
    </source>
</evidence>
<dbReference type="Proteomes" id="UP001283361">
    <property type="component" value="Unassembled WGS sequence"/>
</dbReference>
<keyword evidence="2" id="KW-1185">Reference proteome</keyword>
<sequence length="107" mass="11671">MGKEVHRCRSSEASLQISASGPIRLLSAPSLVSLCDVNQRIVKPVFRLLPHSEASLQITASGPIRLLSVPSLVSLCDVNQRVVKVILSQATPGWRREGDLTIESRKD</sequence>
<accession>A0AAE0ZYL0</accession>
<reference evidence="1" key="1">
    <citation type="journal article" date="2023" name="G3 (Bethesda)">
        <title>A reference genome for the long-term kleptoplast-retaining sea slug Elysia crispata morphotype clarki.</title>
        <authorList>
            <person name="Eastman K.E."/>
            <person name="Pendleton A.L."/>
            <person name="Shaikh M.A."/>
            <person name="Suttiyut T."/>
            <person name="Ogas R."/>
            <person name="Tomko P."/>
            <person name="Gavelis G."/>
            <person name="Widhalm J.R."/>
            <person name="Wisecaver J.H."/>
        </authorList>
    </citation>
    <scope>NUCLEOTIDE SEQUENCE</scope>
    <source>
        <strain evidence="1">ECLA1</strain>
    </source>
</reference>
<comment type="caution">
    <text evidence="1">The sequence shown here is derived from an EMBL/GenBank/DDBJ whole genome shotgun (WGS) entry which is preliminary data.</text>
</comment>
<gene>
    <name evidence="1" type="ORF">RRG08_032486</name>
</gene>